<dbReference type="InterPro" id="IPR039373">
    <property type="entry name" value="Peptidase_M28B"/>
</dbReference>
<sequence>MNIYEKLKSEISLDNIYKDMAFLIDEVGERLSGSEEMTKATEYLCKRLNENIGNGRIDHFPMYMSYPGEATLKVTSPCEKDIPARPVCHIDSTPNRGIEGEVIYLGSGGYEDYKGVDPQGKIILTDMNWSPARPEKARIAWEMGAKALIIMNWGTSDSDLIQMGAVKTQWGNPTPENEDEIVRLTVISISRKEGEELESLCKEGTVSVRITAQATREWITASQPVGRVHGGKSNGEYVLLGSHVDAWGKSAICNASGDALNLEIARICNKYKDELLRDIEFVFWDGHEIAEGGGSTWYTDNYWKDMTKNCIGYINIDNLAIQGTTVPGVEGQPELKEVLMDAIQKIFGEEGVWHQAYKGGGDSSFFGVGVPYNSFATEYTEEKLKELNYAFYSPWLHTPNDTIDKIDRDLLQKHAEYFLYVLDQFANSESVSYDLKALGDDVKSQWASVTGKAGRAEDVLTTIDSVVEEYADKMAKVETLRTTNPKLFNKLALMCERQTTMFRCWSGKYGQDGCGSLQTEKAIPALDKALCKYNKAEAGSDEYYEWETQVLRVRNMVYDELQISINYFDLATQ</sequence>
<dbReference type="InterPro" id="IPR046450">
    <property type="entry name" value="PA_dom_sf"/>
</dbReference>
<name>A0A1Q9JG97_9FIRM</name>
<dbReference type="OrthoDB" id="9769665at2"/>
<dbReference type="Gene3D" id="3.40.630.10">
    <property type="entry name" value="Zn peptidases"/>
    <property type="match status" value="1"/>
</dbReference>
<gene>
    <name evidence="2" type="ORF">BHK98_03615</name>
</gene>
<dbReference type="SUPFAM" id="SSF53187">
    <property type="entry name" value="Zn-dependent exopeptidases"/>
    <property type="match status" value="1"/>
</dbReference>
<dbReference type="RefSeq" id="WP_075712225.1">
    <property type="nucleotide sequence ID" value="NZ_MJIE01000001.1"/>
</dbReference>
<dbReference type="STRING" id="1261640.BHK98_03615"/>
<dbReference type="Proteomes" id="UP000187404">
    <property type="component" value="Unassembled WGS sequence"/>
</dbReference>
<dbReference type="PANTHER" id="PTHR10404">
    <property type="entry name" value="N-ACETYLATED-ALPHA-LINKED ACIDIC DIPEPTIDASE"/>
    <property type="match status" value="1"/>
</dbReference>
<comment type="caution">
    <text evidence="2">The sequence shown here is derived from an EMBL/GenBank/DDBJ whole genome shotgun (WGS) entry which is preliminary data.</text>
</comment>
<feature type="domain" description="Peptidase M28" evidence="1">
    <location>
        <begin position="228"/>
        <end position="421"/>
    </location>
</feature>
<evidence type="ECO:0000313" key="2">
    <source>
        <dbReference type="EMBL" id="OLR55228.1"/>
    </source>
</evidence>
<dbReference type="AlphaFoldDB" id="A0A1Q9JG97"/>
<dbReference type="PANTHER" id="PTHR10404:SF46">
    <property type="entry name" value="VACUOLAR PROTEIN SORTING-ASSOCIATED PROTEIN 70"/>
    <property type="match status" value="1"/>
</dbReference>
<dbReference type="EMBL" id="MJIE01000001">
    <property type="protein sequence ID" value="OLR55228.1"/>
    <property type="molecule type" value="Genomic_DNA"/>
</dbReference>
<reference evidence="2 3" key="1">
    <citation type="journal article" date="2016" name="Appl. Environ. Microbiol.">
        <title>Function and Phylogeny of Bacterial Butyryl Coenzyme A:Acetate Transferases and Their Diversity in the Proximal Colon of Swine.</title>
        <authorList>
            <person name="Trachsel J."/>
            <person name="Bayles D.O."/>
            <person name="Looft T."/>
            <person name="Levine U.Y."/>
            <person name="Allen H.K."/>
        </authorList>
    </citation>
    <scope>NUCLEOTIDE SEQUENCE [LARGE SCALE GENOMIC DNA]</scope>
    <source>
        <strain evidence="2 3">68-3-10</strain>
    </source>
</reference>
<dbReference type="SUPFAM" id="SSF52025">
    <property type="entry name" value="PA domain"/>
    <property type="match status" value="1"/>
</dbReference>
<dbReference type="InterPro" id="IPR007484">
    <property type="entry name" value="Peptidase_M28"/>
</dbReference>
<keyword evidence="3" id="KW-1185">Reference proteome</keyword>
<evidence type="ECO:0000313" key="3">
    <source>
        <dbReference type="Proteomes" id="UP000187404"/>
    </source>
</evidence>
<evidence type="ECO:0000259" key="1">
    <source>
        <dbReference type="Pfam" id="PF04389"/>
    </source>
</evidence>
<dbReference type="Pfam" id="PF04389">
    <property type="entry name" value="Peptidase_M28"/>
    <property type="match status" value="1"/>
</dbReference>
<organism evidence="2 3">
    <name type="scientific">Hornefia porci</name>
    <dbReference type="NCBI Taxonomy" id="2652292"/>
    <lineage>
        <taxon>Bacteria</taxon>
        <taxon>Bacillati</taxon>
        <taxon>Bacillota</taxon>
        <taxon>Clostridia</taxon>
        <taxon>Peptostreptococcales</taxon>
        <taxon>Anaerovoracaceae</taxon>
        <taxon>Hornefia</taxon>
    </lineage>
</organism>
<accession>A0A1Q9JG97</accession>
<dbReference type="Gene3D" id="3.50.30.30">
    <property type="match status" value="1"/>
</dbReference>
<proteinExistence type="predicted"/>
<protein>
    <recommendedName>
        <fullName evidence="1">Peptidase M28 domain-containing protein</fullName>
    </recommendedName>
</protein>